<sequence length="19" mass="2255">MAVLVLRLHWLQSLLVHLL</sequence>
<protein>
    <submittedName>
        <fullName evidence="1">ORF4a</fullName>
    </submittedName>
</protein>
<evidence type="ECO:0000313" key="1">
    <source>
        <dbReference type="EMBL" id="ATN37897.1"/>
    </source>
</evidence>
<proteinExistence type="predicted"/>
<accession>A0A2D1CEE7</accession>
<dbReference type="EMBL" id="MF618253">
    <property type="protein sequence ID" value="ATN37897.1"/>
    <property type="molecule type" value="Genomic_RNA"/>
</dbReference>
<reference evidence="1" key="1">
    <citation type="journal article" date="2017" name="MBio">
        <title>Proofreading-deficient coronaviruses adapt for increased fitness over long-term passage without reversion of exoribonuclease-inactivating mutations.</title>
        <authorList>
            <person name="Graepel K.W."/>
            <person name="Lu X."/>
            <person name="Case J.B."/>
            <person name="Sexton N.R."/>
            <person name="Smith E.C."/>
            <person name="Denison M.R."/>
        </authorList>
    </citation>
    <scope>NUCLEOTIDE SEQUENCE</scope>
    <source>
        <strain evidence="1">A59</strain>
    </source>
</reference>
<name>A0A2D1CEE7_9BETC</name>
<organism evidence="1">
    <name type="scientific">Murine hepatitis virus</name>
    <dbReference type="NCBI Taxonomy" id="11138"/>
    <lineage>
        <taxon>Viruses</taxon>
        <taxon>Riboviria</taxon>
        <taxon>Orthornavirae</taxon>
        <taxon>Pisuviricota</taxon>
        <taxon>Pisoniviricetes</taxon>
        <taxon>Nidovirales</taxon>
        <taxon>Cornidovirineae</taxon>
        <taxon>Coronaviridae</taxon>
        <taxon>Orthocoronavirinae</taxon>
        <taxon>Betacoronavirus</taxon>
        <taxon>Embecovirus</taxon>
        <taxon>Betacoronavirus muris</taxon>
        <taxon>Murine coronavirus</taxon>
    </lineage>
</organism>